<dbReference type="Gene3D" id="1.10.287.1260">
    <property type="match status" value="1"/>
</dbReference>
<keyword evidence="3" id="KW-0282">Flagellum</keyword>
<evidence type="ECO:0000313" key="4">
    <source>
        <dbReference type="Proteomes" id="UP001240236"/>
    </source>
</evidence>
<gene>
    <name evidence="3" type="ORF">J2S42_006444</name>
</gene>
<feature type="compositionally biased region" description="Low complexity" evidence="1">
    <location>
        <begin position="391"/>
        <end position="403"/>
    </location>
</feature>
<feature type="compositionally biased region" description="Low complexity" evidence="1">
    <location>
        <begin position="355"/>
        <end position="367"/>
    </location>
</feature>
<name>A0AAE3W7B6_9ACTN</name>
<dbReference type="InterPro" id="IPR008910">
    <property type="entry name" value="MSC_TM_helix"/>
</dbReference>
<keyword evidence="3" id="KW-0969">Cilium</keyword>
<evidence type="ECO:0000256" key="2">
    <source>
        <dbReference type="SAM" id="Phobius"/>
    </source>
</evidence>
<protein>
    <submittedName>
        <fullName evidence="3">Flagellar biosynthesis GTPase FlhF</fullName>
    </submittedName>
</protein>
<keyword evidence="2" id="KW-0812">Transmembrane</keyword>
<feature type="transmembrane region" description="Helical" evidence="2">
    <location>
        <begin position="12"/>
        <end position="33"/>
    </location>
</feature>
<proteinExistence type="predicted"/>
<keyword evidence="4" id="KW-1185">Reference proteome</keyword>
<feature type="compositionally biased region" description="Basic and acidic residues" evidence="1">
    <location>
        <begin position="284"/>
        <end position="343"/>
    </location>
</feature>
<organism evidence="3 4">
    <name type="scientific">Catenuloplanes indicus</name>
    <dbReference type="NCBI Taxonomy" id="137267"/>
    <lineage>
        <taxon>Bacteria</taxon>
        <taxon>Bacillati</taxon>
        <taxon>Actinomycetota</taxon>
        <taxon>Actinomycetes</taxon>
        <taxon>Micromonosporales</taxon>
        <taxon>Micromonosporaceae</taxon>
        <taxon>Catenuloplanes</taxon>
    </lineage>
</organism>
<feature type="compositionally biased region" description="Basic and acidic residues" evidence="1">
    <location>
        <begin position="252"/>
        <end position="276"/>
    </location>
</feature>
<evidence type="ECO:0000313" key="3">
    <source>
        <dbReference type="EMBL" id="MDQ0369775.1"/>
    </source>
</evidence>
<dbReference type="EMBL" id="JAUSUZ010000001">
    <property type="protein sequence ID" value="MDQ0369775.1"/>
    <property type="molecule type" value="Genomic_DNA"/>
</dbReference>
<sequence length="429" mass="45857">MADAITDMWRSVLLFVPKAVAFIAILAVGYVVAKGVRKVVDKILERVGFDRAVERGGIGRALERTRYDASDILAKLVYYAVLLLTLQLAFGVWGPNPVSDLISGVVAWLPRAFIAIVIVVVAAAIAGAVRDLIRAALGGLTYGRFIAGFAWAFIVGLGVIAALNQAGIATTVTTPVLIAVLATIAGILIVGVGGGLVRPMQSRWDTWLTRAATETEVIRARAREYAAEVEARAEAERAARAEAERLEAERKARLEAEETERRDAERRAAERRESERIAAQQAEAEARLAAERAEAEERAAREAEERAARETDEGAARETDERAARERAEAEAAGRDDANRQMSDRTAVIPRQDDPATPAPDLDATQAINTGRGLYQSGSVAPSGKLAPLATDGPGTGTTYRPGRSGGEPAGAEPTQPVPPPDAVRRDEN</sequence>
<feature type="transmembrane region" description="Helical" evidence="2">
    <location>
        <begin position="76"/>
        <end position="93"/>
    </location>
</feature>
<feature type="region of interest" description="Disordered" evidence="1">
    <location>
        <begin position="252"/>
        <end position="429"/>
    </location>
</feature>
<accession>A0AAE3W7B6</accession>
<keyword evidence="2" id="KW-1133">Transmembrane helix</keyword>
<keyword evidence="3" id="KW-0966">Cell projection</keyword>
<dbReference type="Pfam" id="PF05552">
    <property type="entry name" value="MS_channel_1st_1"/>
    <property type="match status" value="2"/>
</dbReference>
<dbReference type="Proteomes" id="UP001240236">
    <property type="component" value="Unassembled WGS sequence"/>
</dbReference>
<feature type="transmembrane region" description="Helical" evidence="2">
    <location>
        <begin position="176"/>
        <end position="197"/>
    </location>
</feature>
<feature type="transmembrane region" description="Helical" evidence="2">
    <location>
        <begin position="145"/>
        <end position="164"/>
    </location>
</feature>
<dbReference type="AlphaFoldDB" id="A0AAE3W7B6"/>
<comment type="caution">
    <text evidence="3">The sequence shown here is derived from an EMBL/GenBank/DDBJ whole genome shotgun (WGS) entry which is preliminary data.</text>
</comment>
<keyword evidence="2" id="KW-0472">Membrane</keyword>
<feature type="transmembrane region" description="Helical" evidence="2">
    <location>
        <begin position="113"/>
        <end position="133"/>
    </location>
</feature>
<evidence type="ECO:0000256" key="1">
    <source>
        <dbReference type="SAM" id="MobiDB-lite"/>
    </source>
</evidence>
<reference evidence="3 4" key="1">
    <citation type="submission" date="2023-07" db="EMBL/GenBank/DDBJ databases">
        <title>Sequencing the genomes of 1000 actinobacteria strains.</title>
        <authorList>
            <person name="Klenk H.-P."/>
        </authorList>
    </citation>
    <scope>NUCLEOTIDE SEQUENCE [LARGE SCALE GENOMIC DNA]</scope>
    <source>
        <strain evidence="3 4">DSM 44709</strain>
    </source>
</reference>